<dbReference type="GeneID" id="81409988"/>
<dbReference type="Proteomes" id="UP001149079">
    <property type="component" value="Unassembled WGS sequence"/>
</dbReference>
<organism evidence="1 2">
    <name type="scientific">Penicillium bovifimosum</name>
    <dbReference type="NCBI Taxonomy" id="126998"/>
    <lineage>
        <taxon>Eukaryota</taxon>
        <taxon>Fungi</taxon>
        <taxon>Dikarya</taxon>
        <taxon>Ascomycota</taxon>
        <taxon>Pezizomycotina</taxon>
        <taxon>Eurotiomycetes</taxon>
        <taxon>Eurotiomycetidae</taxon>
        <taxon>Eurotiales</taxon>
        <taxon>Aspergillaceae</taxon>
        <taxon>Penicillium</taxon>
    </lineage>
</organism>
<keyword evidence="2" id="KW-1185">Reference proteome</keyword>
<reference evidence="1" key="2">
    <citation type="journal article" date="2023" name="IMA Fungus">
        <title>Comparative genomic study of the Penicillium genus elucidates a diverse pangenome and 15 lateral gene transfer events.</title>
        <authorList>
            <person name="Petersen C."/>
            <person name="Sorensen T."/>
            <person name="Nielsen M.R."/>
            <person name="Sondergaard T.E."/>
            <person name="Sorensen J.L."/>
            <person name="Fitzpatrick D.A."/>
            <person name="Frisvad J.C."/>
            <person name="Nielsen K.L."/>
        </authorList>
    </citation>
    <scope>NUCLEOTIDE SEQUENCE</scope>
    <source>
        <strain evidence="1">IBT 22155</strain>
    </source>
</reference>
<dbReference type="AlphaFoldDB" id="A0A9W9GI53"/>
<dbReference type="EMBL" id="JAPQKL010000008">
    <property type="protein sequence ID" value="KAJ5120686.1"/>
    <property type="molecule type" value="Genomic_DNA"/>
</dbReference>
<reference evidence="1" key="1">
    <citation type="submission" date="2022-11" db="EMBL/GenBank/DDBJ databases">
        <authorList>
            <person name="Petersen C."/>
        </authorList>
    </citation>
    <scope>NUCLEOTIDE SEQUENCE</scope>
    <source>
        <strain evidence="1">IBT 22155</strain>
    </source>
</reference>
<evidence type="ECO:0000313" key="1">
    <source>
        <dbReference type="EMBL" id="KAJ5120686.1"/>
    </source>
</evidence>
<proteinExistence type="predicted"/>
<name>A0A9W9GI53_9EURO</name>
<accession>A0A9W9GI53</accession>
<protein>
    <submittedName>
        <fullName evidence="1">Uncharacterized protein</fullName>
    </submittedName>
</protein>
<gene>
    <name evidence="1" type="ORF">N7515_010074</name>
</gene>
<comment type="caution">
    <text evidence="1">The sequence shown here is derived from an EMBL/GenBank/DDBJ whole genome shotgun (WGS) entry which is preliminary data.</text>
</comment>
<dbReference type="RefSeq" id="XP_056517190.1">
    <property type="nucleotide sequence ID" value="XM_056670817.1"/>
</dbReference>
<sequence length="140" mass="16178">MGQQTTLFHSVPPHDQNMRDLRFDPFATMHIIESYAHSEMTRRGVTRSRPTASCYARSGFQDDLLMGWAIKITPRCLHWPSPTYLEPTYEVPSQKVFFPLGTVPPEPRTDLPRIVRFSPTYSRGNEELVDVLYPDKHEGE</sequence>
<evidence type="ECO:0000313" key="2">
    <source>
        <dbReference type="Proteomes" id="UP001149079"/>
    </source>
</evidence>